<feature type="compositionally biased region" description="Basic and acidic residues" evidence="1">
    <location>
        <begin position="196"/>
        <end position="219"/>
    </location>
</feature>
<dbReference type="AlphaFoldDB" id="A0A3P6NSP7"/>
<organism evidence="3 4">
    <name type="scientific">Taenia asiatica</name>
    <name type="common">Asian tapeworm</name>
    <dbReference type="NCBI Taxonomy" id="60517"/>
    <lineage>
        <taxon>Eukaryota</taxon>
        <taxon>Metazoa</taxon>
        <taxon>Spiralia</taxon>
        <taxon>Lophotrochozoa</taxon>
        <taxon>Platyhelminthes</taxon>
        <taxon>Cestoda</taxon>
        <taxon>Eucestoda</taxon>
        <taxon>Cyclophyllidea</taxon>
        <taxon>Taeniidae</taxon>
        <taxon>Taenia</taxon>
    </lineage>
</organism>
<evidence type="ECO:0000256" key="2">
    <source>
        <dbReference type="SAM" id="SignalP"/>
    </source>
</evidence>
<gene>
    <name evidence="3" type="ORF">TASK_LOCUS2865</name>
</gene>
<dbReference type="Proteomes" id="UP000282613">
    <property type="component" value="Unassembled WGS sequence"/>
</dbReference>
<dbReference type="OrthoDB" id="25987at2759"/>
<feature type="chain" id="PRO_5018198661" evidence="2">
    <location>
        <begin position="24"/>
        <end position="233"/>
    </location>
</feature>
<name>A0A3P6NSP7_TAEAS</name>
<feature type="signal peptide" evidence="2">
    <location>
        <begin position="1"/>
        <end position="23"/>
    </location>
</feature>
<protein>
    <submittedName>
        <fullName evidence="3">Uncharacterized protein</fullName>
    </submittedName>
</protein>
<keyword evidence="2" id="KW-0732">Signal</keyword>
<keyword evidence="4" id="KW-1185">Reference proteome</keyword>
<evidence type="ECO:0000313" key="3">
    <source>
        <dbReference type="EMBL" id="VDK26439.1"/>
    </source>
</evidence>
<feature type="region of interest" description="Disordered" evidence="1">
    <location>
        <begin position="196"/>
        <end position="233"/>
    </location>
</feature>
<dbReference type="EMBL" id="UYRS01003642">
    <property type="protein sequence ID" value="VDK26439.1"/>
    <property type="molecule type" value="Genomic_DNA"/>
</dbReference>
<accession>A0A3P6NSP7</accession>
<proteinExistence type="predicted"/>
<sequence length="233" mass="25822">MEHWDCDIAECPLVLSVLVLAVATHHNLRCGISAVAGHYDALKTLATAKMEESGTFPSPKVEKELMRSALELMSVYEHYVSLCRLLTALQEGSRIPDLSSAAYNRFSPIYEMFPSLALLVYMAAHLKCEATPSVVAMRLWVVHAFLRTNTDANDGARLKDTLTVFSTLLKCVSTVKLTFAAPKVKVIDPPSYFLPKNERPLRRSHAHPRDNEVPLKPRDNSVAAVMQSGGERS</sequence>
<evidence type="ECO:0000313" key="4">
    <source>
        <dbReference type="Proteomes" id="UP000282613"/>
    </source>
</evidence>
<evidence type="ECO:0000256" key="1">
    <source>
        <dbReference type="SAM" id="MobiDB-lite"/>
    </source>
</evidence>
<reference evidence="3 4" key="1">
    <citation type="submission" date="2018-11" db="EMBL/GenBank/DDBJ databases">
        <authorList>
            <consortium name="Pathogen Informatics"/>
        </authorList>
    </citation>
    <scope>NUCLEOTIDE SEQUENCE [LARGE SCALE GENOMIC DNA]</scope>
</reference>